<evidence type="ECO:0000313" key="1">
    <source>
        <dbReference type="EMBL" id="TSD54283.1"/>
    </source>
</evidence>
<evidence type="ECO:0000313" key="2">
    <source>
        <dbReference type="Proteomes" id="UP000316988"/>
    </source>
</evidence>
<dbReference type="InterPro" id="IPR015797">
    <property type="entry name" value="NUDIX_hydrolase-like_dom_sf"/>
</dbReference>
<protein>
    <submittedName>
        <fullName evidence="1">DUF4916 domain-containing protein</fullName>
    </submittedName>
</protein>
<organism evidence="1 2">
    <name type="scientific">Aeromicrobium piscarium</name>
    <dbReference type="NCBI Taxonomy" id="2590901"/>
    <lineage>
        <taxon>Bacteria</taxon>
        <taxon>Bacillati</taxon>
        <taxon>Actinomycetota</taxon>
        <taxon>Actinomycetes</taxon>
        <taxon>Propionibacteriales</taxon>
        <taxon>Nocardioidaceae</taxon>
        <taxon>Aeromicrobium</taxon>
    </lineage>
</organism>
<dbReference type="Pfam" id="PF16262">
    <property type="entry name" value="DUF4916"/>
    <property type="match status" value="1"/>
</dbReference>
<comment type="caution">
    <text evidence="1">The sequence shown here is derived from an EMBL/GenBank/DDBJ whole genome shotgun (WGS) entry which is preliminary data.</text>
</comment>
<dbReference type="Proteomes" id="UP000316988">
    <property type="component" value="Unassembled WGS sequence"/>
</dbReference>
<gene>
    <name evidence="1" type="ORF">FNM00_17700</name>
</gene>
<dbReference type="OrthoDB" id="5068825at2"/>
<dbReference type="EMBL" id="VLNT01000027">
    <property type="protein sequence ID" value="TSD54283.1"/>
    <property type="molecule type" value="Genomic_DNA"/>
</dbReference>
<dbReference type="InterPro" id="IPR032582">
    <property type="entry name" value="DUF4916"/>
</dbReference>
<accession>A0A554RJH5</accession>
<proteinExistence type="predicted"/>
<sequence length="175" mass="19410">MSPSSSPKWASETVTLLSAADWRWAQDHLPILCVDVLPIATIDGQRHIGLIEREHPEGTMVWCHLGGRVWRGETIAEAIRRHLNETLSGAEVHVPDEPQPQLVMQWFPERRDGLTHSGVDPRKHAVALCFVLPVAPAACVSDGGEGLKFRWFAAGDEKRVPLWRGTDSMIDALAL</sequence>
<dbReference type="SUPFAM" id="SSF55811">
    <property type="entry name" value="Nudix"/>
    <property type="match status" value="1"/>
</dbReference>
<keyword evidence="2" id="KW-1185">Reference proteome</keyword>
<reference evidence="1 2" key="1">
    <citation type="submission" date="2019-07" db="EMBL/GenBank/DDBJ databases">
        <authorList>
            <person name="Zhao L.H."/>
        </authorList>
    </citation>
    <scope>NUCLEOTIDE SEQUENCE [LARGE SCALE GENOMIC DNA]</scope>
    <source>
        <strain evidence="1 2">Co35</strain>
    </source>
</reference>
<dbReference type="Gene3D" id="3.90.79.10">
    <property type="entry name" value="Nucleoside Triphosphate Pyrophosphohydrolase"/>
    <property type="match status" value="1"/>
</dbReference>
<dbReference type="AlphaFoldDB" id="A0A554RJH5"/>
<name>A0A554RJH5_9ACTN</name>